<organism evidence="1 2">
    <name type="scientific">Micavibrio aeruginosavorus</name>
    <dbReference type="NCBI Taxonomy" id="349221"/>
    <lineage>
        <taxon>Bacteria</taxon>
        <taxon>Pseudomonadati</taxon>
        <taxon>Bdellovibrionota</taxon>
        <taxon>Bdellovibrionia</taxon>
        <taxon>Bdellovibrionales</taxon>
        <taxon>Pseudobdellovibrionaceae</taxon>
        <taxon>Micavibrio</taxon>
    </lineage>
</organism>
<name>A0A2W5A4B9_9BACT</name>
<sequence length="102" mass="11656">MTQNEEEKRFHEALRKLLVSYYDFSEREIGETAKEFSEHHTACKVAITHIEQLLKLGNSIIVGSSQPDETKRIIAEAVQEVKKYRRSSDCSETNLADTTPSL</sequence>
<reference evidence="1 2" key="1">
    <citation type="submission" date="2017-08" db="EMBL/GenBank/DDBJ databases">
        <title>Infants hospitalized years apart are colonized by the same room-sourced microbial strains.</title>
        <authorList>
            <person name="Brooks B."/>
            <person name="Olm M.R."/>
            <person name="Firek B.A."/>
            <person name="Baker R."/>
            <person name="Thomas B.C."/>
            <person name="Morowitz M.J."/>
            <person name="Banfield J.F."/>
        </authorList>
    </citation>
    <scope>NUCLEOTIDE SEQUENCE [LARGE SCALE GENOMIC DNA]</scope>
    <source>
        <strain evidence="1">S2_018_000_R2_104</strain>
    </source>
</reference>
<dbReference type="AlphaFoldDB" id="A0A2W5A4B9"/>
<evidence type="ECO:0000313" key="2">
    <source>
        <dbReference type="Proteomes" id="UP000249557"/>
    </source>
</evidence>
<dbReference type="Proteomes" id="UP000249557">
    <property type="component" value="Unassembled WGS sequence"/>
</dbReference>
<dbReference type="EMBL" id="QFNK01000020">
    <property type="protein sequence ID" value="PZO88356.1"/>
    <property type="molecule type" value="Genomic_DNA"/>
</dbReference>
<protein>
    <submittedName>
        <fullName evidence="1">Uncharacterized protein</fullName>
    </submittedName>
</protein>
<accession>A0A2W5A4B9</accession>
<gene>
    <name evidence="1" type="ORF">DI626_01970</name>
</gene>
<comment type="caution">
    <text evidence="1">The sequence shown here is derived from an EMBL/GenBank/DDBJ whole genome shotgun (WGS) entry which is preliminary data.</text>
</comment>
<evidence type="ECO:0000313" key="1">
    <source>
        <dbReference type="EMBL" id="PZO88356.1"/>
    </source>
</evidence>
<proteinExistence type="predicted"/>